<protein>
    <recommendedName>
        <fullName evidence="3">Carboxypeptidase regulatory-like domain-containing protein</fullName>
    </recommendedName>
</protein>
<evidence type="ECO:0000313" key="2">
    <source>
        <dbReference type="Proteomes" id="UP000665561"/>
    </source>
</evidence>
<evidence type="ECO:0000313" key="1">
    <source>
        <dbReference type="EMBL" id="NBD28211.1"/>
    </source>
</evidence>
<reference evidence="1 2" key="1">
    <citation type="submission" date="2020-01" db="EMBL/GenBank/DDBJ databases">
        <title>Paenibacillus soybeanensis sp. nov. isolated from the nodules of soybean (Glycine max(L.) Merr).</title>
        <authorList>
            <person name="Wang H."/>
        </authorList>
    </citation>
    <scope>NUCLEOTIDE SEQUENCE [LARGE SCALE GENOMIC DNA]</scope>
    <source>
        <strain evidence="1 2">T1</strain>
    </source>
</reference>
<keyword evidence="2" id="KW-1185">Reference proteome</keyword>
<accession>A0ABW9Y172</accession>
<comment type="caution">
    <text evidence="1">The sequence shown here is derived from an EMBL/GenBank/DDBJ whole genome shotgun (WGS) entry which is preliminary data.</text>
</comment>
<dbReference type="SUPFAM" id="SSF49464">
    <property type="entry name" value="Carboxypeptidase regulatory domain-like"/>
    <property type="match status" value="1"/>
</dbReference>
<sequence length="166" mass="18290">MQSEKVSVKKTLKKGKTFLAMMSLGMAVLVFALFGLNQTAFEAYGAASATSTYVTMSGHVTNESGKLVPNVQVSIATQVDVIDKKTHKHTLVWKTAGTALTDKKGYYYLSVKRPATDLVIVKWIRKGTTKPVIKHTFKIKRNSPGFSFSLKTNKSFTQLATLAFSY</sequence>
<dbReference type="InterPro" id="IPR008969">
    <property type="entry name" value="CarboxyPept-like_regulatory"/>
</dbReference>
<dbReference type="Proteomes" id="UP000665561">
    <property type="component" value="Unassembled WGS sequence"/>
</dbReference>
<name>A0ABW9Y172_9BACL</name>
<evidence type="ECO:0008006" key="3">
    <source>
        <dbReference type="Google" id="ProtNLM"/>
    </source>
</evidence>
<organism evidence="1 2">
    <name type="scientific">Paenibacillus glycinis</name>
    <dbReference type="NCBI Taxonomy" id="2697035"/>
    <lineage>
        <taxon>Bacteria</taxon>
        <taxon>Bacillati</taxon>
        <taxon>Bacillota</taxon>
        <taxon>Bacilli</taxon>
        <taxon>Bacillales</taxon>
        <taxon>Paenibacillaceae</taxon>
        <taxon>Paenibacillus</taxon>
    </lineage>
</organism>
<proteinExistence type="predicted"/>
<dbReference type="EMBL" id="JAAAMV010000037">
    <property type="protein sequence ID" value="NBD28211.1"/>
    <property type="molecule type" value="Genomic_DNA"/>
</dbReference>
<dbReference type="RefSeq" id="WP_161747227.1">
    <property type="nucleotide sequence ID" value="NZ_JAAAMV010000037.1"/>
</dbReference>
<gene>
    <name evidence="1" type="ORF">GT019_30475</name>
</gene>